<accession>A0A1I6LDI9</accession>
<dbReference type="Proteomes" id="UP000199659">
    <property type="component" value="Unassembled WGS sequence"/>
</dbReference>
<dbReference type="RefSeq" id="WP_092563095.1">
    <property type="nucleotide sequence ID" value="NZ_FOYZ01000015.1"/>
</dbReference>
<protein>
    <submittedName>
        <fullName evidence="1">Cyclic lactone autoinducer peptide</fullName>
    </submittedName>
</protein>
<proteinExistence type="predicted"/>
<evidence type="ECO:0000313" key="1">
    <source>
        <dbReference type="EMBL" id="SFS01494.1"/>
    </source>
</evidence>
<dbReference type="STRING" id="37658.SAMN05661086_03236"/>
<dbReference type="AlphaFoldDB" id="A0A1I6LDI9"/>
<dbReference type="EMBL" id="FOYZ01000015">
    <property type="protein sequence ID" value="SFS01494.1"/>
    <property type="molecule type" value="Genomic_DNA"/>
</dbReference>
<dbReference type="NCBIfam" id="TIGR04223">
    <property type="entry name" value="quorum_AgrD"/>
    <property type="match status" value="1"/>
</dbReference>
<dbReference type="OrthoDB" id="1922077at2"/>
<gene>
    <name evidence="1" type="ORF">SAMN05661086_03236</name>
</gene>
<name>A0A1I6LDI9_9FIRM</name>
<sequence>MKKDQKWLKKTLVVVAEKVIEKNVNATCLGTLYQPKLPDGSERFKKIEKQSSNHS</sequence>
<keyword evidence="2" id="KW-1185">Reference proteome</keyword>
<reference evidence="1 2" key="1">
    <citation type="submission" date="2016-10" db="EMBL/GenBank/DDBJ databases">
        <authorList>
            <person name="de Groot N.N."/>
        </authorList>
    </citation>
    <scope>NUCLEOTIDE SEQUENCE [LARGE SCALE GENOMIC DNA]</scope>
    <source>
        <strain evidence="1 2">743A</strain>
    </source>
</reference>
<organism evidence="1 2">
    <name type="scientific">Anaeromicropila populeti</name>
    <dbReference type="NCBI Taxonomy" id="37658"/>
    <lineage>
        <taxon>Bacteria</taxon>
        <taxon>Bacillati</taxon>
        <taxon>Bacillota</taxon>
        <taxon>Clostridia</taxon>
        <taxon>Lachnospirales</taxon>
        <taxon>Lachnospiraceae</taxon>
        <taxon>Anaeromicropila</taxon>
    </lineage>
</organism>
<evidence type="ECO:0000313" key="2">
    <source>
        <dbReference type="Proteomes" id="UP000199659"/>
    </source>
</evidence>
<dbReference type="InterPro" id="IPR009229">
    <property type="entry name" value="AgrD"/>
</dbReference>